<evidence type="ECO:0000313" key="5">
    <source>
        <dbReference type="Proteomes" id="UP000325255"/>
    </source>
</evidence>
<dbReference type="AlphaFoldDB" id="A0A5M6IP25"/>
<keyword evidence="1" id="KW-0175">Coiled coil</keyword>
<accession>A0A5M6IP25</accession>
<evidence type="ECO:0000313" key="4">
    <source>
        <dbReference type="EMBL" id="KAA5610012.1"/>
    </source>
</evidence>
<dbReference type="Gene3D" id="2.40.30.170">
    <property type="match status" value="1"/>
</dbReference>
<dbReference type="OrthoDB" id="9810980at2"/>
<name>A0A5M6IP25_9PROT</name>
<proteinExistence type="predicted"/>
<dbReference type="Gene3D" id="2.40.50.100">
    <property type="match status" value="1"/>
</dbReference>
<feature type="domain" description="AprE-like beta-barrel" evidence="3">
    <location>
        <begin position="326"/>
        <end position="418"/>
    </location>
</feature>
<comment type="caution">
    <text evidence="4">The sequence shown here is derived from an EMBL/GenBank/DDBJ whole genome shotgun (WGS) entry which is preliminary data.</text>
</comment>
<dbReference type="Proteomes" id="UP000325255">
    <property type="component" value="Unassembled WGS sequence"/>
</dbReference>
<organism evidence="4 5">
    <name type="scientific">Rhodovastum atsumiense</name>
    <dbReference type="NCBI Taxonomy" id="504468"/>
    <lineage>
        <taxon>Bacteria</taxon>
        <taxon>Pseudomonadati</taxon>
        <taxon>Pseudomonadota</taxon>
        <taxon>Alphaproteobacteria</taxon>
        <taxon>Acetobacterales</taxon>
        <taxon>Acetobacteraceae</taxon>
        <taxon>Rhodovastum</taxon>
    </lineage>
</organism>
<feature type="region of interest" description="Disordered" evidence="2">
    <location>
        <begin position="1"/>
        <end position="22"/>
    </location>
</feature>
<evidence type="ECO:0000259" key="3">
    <source>
        <dbReference type="Pfam" id="PF26002"/>
    </source>
</evidence>
<dbReference type="EMBL" id="VWPK01000039">
    <property type="protein sequence ID" value="KAA5610012.1"/>
    <property type="molecule type" value="Genomic_DNA"/>
</dbReference>
<dbReference type="InterPro" id="IPR050739">
    <property type="entry name" value="MFP"/>
</dbReference>
<reference evidence="4 5" key="1">
    <citation type="submission" date="2019-09" db="EMBL/GenBank/DDBJ databases">
        <title>Genome sequence of Rhodovastum atsumiense, a diverse member of the Acetobacteraceae family of non-sulfur purple photosynthetic bacteria.</title>
        <authorList>
            <person name="Meyer T."/>
            <person name="Kyndt J."/>
        </authorList>
    </citation>
    <scope>NUCLEOTIDE SEQUENCE [LARGE SCALE GENOMIC DNA]</scope>
    <source>
        <strain evidence="4 5">DSM 21279</strain>
    </source>
</reference>
<protein>
    <submittedName>
        <fullName evidence="4">HlyD family efflux transporter periplasmic adaptor subunit</fullName>
    </submittedName>
</protein>
<sequence>MGHLTGATGTLPAPASSGTAPRVSLFRPESIEAHRTDWLGQPSVGLGVPGFLSSFGSIVLVAAATAFVAFGTHARRVELHGVMLPGAGLMQIPTPAAGSVESLAVHDGAKVEAGTPLLVINTDTTTSKGQTQQQILQALANERAALINQIARRMLLRDQRGTELQGRMENLQAQIRQTRAQIVMQEEFVRTTTLEYESAIRYQHQQIVTANERLSRQASWMQAREQLERSRGELLRLDGQLIETQAALASNDLQANNDTDAMRSKISDIDQQLLNTEMRRSIEIRAPRPGTVTAIAARIGQTVPAGTRLLTLLPTQSAMQAELLAPSSAIGFLRPGQTVKLRYTAFPYQRFGEYAGTVTEVSRAALQPEELRTIMPGLSPGEPGKTYFRVVVAPARQDVTVGGHPQPLQASMQVDATVLLEERPLYQLILQPLYDLRGS</sequence>
<evidence type="ECO:0000256" key="1">
    <source>
        <dbReference type="SAM" id="Coils"/>
    </source>
</evidence>
<gene>
    <name evidence="4" type="ORF">F1189_21130</name>
</gene>
<dbReference type="PANTHER" id="PTHR30386">
    <property type="entry name" value="MEMBRANE FUSION SUBUNIT OF EMRAB-TOLC MULTIDRUG EFFLUX PUMP"/>
    <property type="match status" value="1"/>
</dbReference>
<evidence type="ECO:0000256" key="2">
    <source>
        <dbReference type="SAM" id="MobiDB-lite"/>
    </source>
</evidence>
<keyword evidence="5" id="KW-1185">Reference proteome</keyword>
<dbReference type="Pfam" id="PF26002">
    <property type="entry name" value="Beta-barrel_AprE"/>
    <property type="match status" value="1"/>
</dbReference>
<dbReference type="InterPro" id="IPR058982">
    <property type="entry name" value="Beta-barrel_AprE"/>
</dbReference>
<feature type="coiled-coil region" evidence="1">
    <location>
        <begin position="161"/>
        <end position="188"/>
    </location>
</feature>
<dbReference type="RefSeq" id="WP_150042866.1">
    <property type="nucleotide sequence ID" value="NZ_OW485601.1"/>
</dbReference>
<dbReference type="PANTHER" id="PTHR30386:SF28">
    <property type="entry name" value="EXPORTED PROTEIN"/>
    <property type="match status" value="1"/>
</dbReference>
<dbReference type="PRINTS" id="PR01490">
    <property type="entry name" value="RTXTOXIND"/>
</dbReference>